<evidence type="ECO:0000256" key="1">
    <source>
        <dbReference type="ARBA" id="ARBA00004251"/>
    </source>
</evidence>
<evidence type="ECO:0000313" key="28">
    <source>
        <dbReference type="RefSeq" id="XP_033815701.1"/>
    </source>
</evidence>
<evidence type="ECO:0000313" key="27">
    <source>
        <dbReference type="Proteomes" id="UP000515159"/>
    </source>
</evidence>
<evidence type="ECO:0000259" key="26">
    <source>
        <dbReference type="PROSITE" id="PS50104"/>
    </source>
</evidence>
<keyword evidence="6 23" id="KW-0399">Innate immunity</keyword>
<keyword evidence="7" id="KW-0433">Leucine-rich repeat</keyword>
<evidence type="ECO:0000256" key="21">
    <source>
        <dbReference type="ARBA" id="ARBA00023273"/>
    </source>
</evidence>
<keyword evidence="5" id="KW-1003">Cell membrane</keyword>
<dbReference type="PIRSF" id="PIRSF037595">
    <property type="entry name" value="Toll-like_receptor"/>
    <property type="match status" value="1"/>
</dbReference>
<dbReference type="InterPro" id="IPR000483">
    <property type="entry name" value="Cys-rich_flank_reg_C"/>
</dbReference>
<dbReference type="GO" id="GO:0050829">
    <property type="term" value="P:defense response to Gram-negative bacterium"/>
    <property type="evidence" value="ECO:0007669"/>
    <property type="project" value="TreeGrafter"/>
</dbReference>
<dbReference type="KEGG" id="gsh:117367365"/>
<evidence type="ECO:0000256" key="16">
    <source>
        <dbReference type="ARBA" id="ARBA00023136"/>
    </source>
</evidence>
<dbReference type="GO" id="GO:0001726">
    <property type="term" value="C:ruffle"/>
    <property type="evidence" value="ECO:0007669"/>
    <property type="project" value="UniProtKB-SubCell"/>
</dbReference>
<evidence type="ECO:0000256" key="11">
    <source>
        <dbReference type="ARBA" id="ARBA00022753"/>
    </source>
</evidence>
<dbReference type="FunCoup" id="A0A6P8SKG1">
    <property type="interactions" value="719"/>
</dbReference>
<evidence type="ECO:0000256" key="7">
    <source>
        <dbReference type="ARBA" id="ARBA00022614"/>
    </source>
</evidence>
<protein>
    <recommendedName>
        <fullName evidence="22">Toll-like receptor 4</fullName>
    </recommendedName>
</protein>
<evidence type="ECO:0000256" key="2">
    <source>
        <dbReference type="ARBA" id="ARBA00004412"/>
    </source>
</evidence>
<dbReference type="Pfam" id="PF13855">
    <property type="entry name" value="LRR_8"/>
    <property type="match status" value="2"/>
</dbReference>
<feature type="chain" id="PRO_5028028188" description="Toll-like receptor 4" evidence="25">
    <location>
        <begin position="26"/>
        <end position="849"/>
    </location>
</feature>
<evidence type="ECO:0000256" key="25">
    <source>
        <dbReference type="SAM" id="SignalP"/>
    </source>
</evidence>
<evidence type="ECO:0000256" key="8">
    <source>
        <dbReference type="ARBA" id="ARBA00022692"/>
    </source>
</evidence>
<evidence type="ECO:0000256" key="6">
    <source>
        <dbReference type="ARBA" id="ARBA00022588"/>
    </source>
</evidence>
<evidence type="ECO:0000256" key="22">
    <source>
        <dbReference type="ARBA" id="ARBA00040109"/>
    </source>
</evidence>
<evidence type="ECO:0000256" key="17">
    <source>
        <dbReference type="ARBA" id="ARBA00023157"/>
    </source>
</evidence>
<evidence type="ECO:0000256" key="23">
    <source>
        <dbReference type="PIRNR" id="PIRNR037595"/>
    </source>
</evidence>
<dbReference type="AlphaFoldDB" id="A0A6P8SKG1"/>
<dbReference type="OrthoDB" id="1421090at2759"/>
<evidence type="ECO:0000256" key="15">
    <source>
        <dbReference type="ARBA" id="ARBA00023027"/>
    </source>
</evidence>
<keyword evidence="10" id="KW-0677">Repeat</keyword>
<dbReference type="SMART" id="SM00255">
    <property type="entry name" value="TIR"/>
    <property type="match status" value="1"/>
</dbReference>
<keyword evidence="11" id="KW-0967">Endosome</keyword>
<dbReference type="SMART" id="SM00369">
    <property type="entry name" value="LRR_TYP"/>
    <property type="match status" value="9"/>
</dbReference>
<dbReference type="RefSeq" id="XP_033815701.1">
    <property type="nucleotide sequence ID" value="XM_033959810.1"/>
</dbReference>
<dbReference type="Proteomes" id="UP000515159">
    <property type="component" value="Chromosome 10"/>
</dbReference>
<sequence length="849" mass="96951">MLLSSQKMAGSDALFFLLSSMTVLSWSLLVTGNQRWCSEIIVNIKYQCMDQNLSSIPTEIPSTVQQLDLSFNPLLRLTPKYFAKFPSLQVLDLTRCSIDIMEDDSFGGLRKLTVLILTGNTLRHLGDRVFCGLLSLQKLLAVNMNLSSLYDLPIGHLLSLQELNLRSNNIKSLKIPESFYNLTSLQVLDLHGNNVSDIVIEDLNVLTEVNMCNLTIILSNNIINHIEPGTFKGIHIHKLSLRNSFQNNSIMRTCLHGLEGLQVNKLEFGSYHDINSKIKFEDGLLDGLCQVEFQEVILICFSDIFIEKHTLFDCLSNASSIRIVNSDLVKLRAIPKFARLSYLEIKNCLTMDESMTKLVNWHTLKTVKVTKCSKTIISIPKFYGQVQYVSLDLTHNQMIFKECCSINDLGSSYLMYLNLSFNSLITITSDFEGLHELLSLDVQYTKITRIGMVPTFLTLGKLLYLDLSNSRTHFFIQCAFCGLKSLEVLKISGNSFEGNILSQMFKNLTHLKVLDISNCKLEGMSSSAFADLTELQEIRISHNKLMEFEPMVYAPLLSLSILDLSYNQLPFLPENALESLTRLLIHLDISQNPFDCSCTHLSFLQWTQKQKRLLQNIQSMTCSSPSHFNSVKVMNATISSCYTTFNLTPLAVSVGVLLPVALTAFLVYKCYAQHYYRLVLSRFCIDSTEEEDKYDAFVIFSSKDEEWVMTELVEKLEGGLPPFRLCLHFRDFTPGVSIASNIIQEGFLKSRNAIVIISDHFMESRWCGFEFELALSWQFLEGNASIIVIVLEKVNKSQLRQMLGLHKYLRRNTYLEWKKNKLDQHIFWTRLRNALMDGRSWNTRRRESS</sequence>
<dbReference type="FunFam" id="3.40.50.10140:FF:000006">
    <property type="entry name" value="Toll-like receptor 4"/>
    <property type="match status" value="1"/>
</dbReference>
<dbReference type="GO" id="GO:0005886">
    <property type="term" value="C:plasma membrane"/>
    <property type="evidence" value="ECO:0007669"/>
    <property type="project" value="UniProtKB-SubCell"/>
</dbReference>
<comment type="similarity">
    <text evidence="4 23">Belongs to the Toll-like receptor family.</text>
</comment>
<keyword evidence="16 24" id="KW-0472">Membrane</keyword>
<keyword evidence="8 24" id="KW-0812">Transmembrane</keyword>
<dbReference type="Pfam" id="PF01582">
    <property type="entry name" value="TIR"/>
    <property type="match status" value="1"/>
</dbReference>
<dbReference type="GO" id="GO:0045087">
    <property type="term" value="P:innate immune response"/>
    <property type="evidence" value="ECO:0007669"/>
    <property type="project" value="UniProtKB-UniRule"/>
</dbReference>
<dbReference type="SUPFAM" id="SSF52200">
    <property type="entry name" value="Toll/Interleukin receptor TIR domain"/>
    <property type="match status" value="1"/>
</dbReference>
<dbReference type="InterPro" id="IPR017241">
    <property type="entry name" value="Toll-like_receptor"/>
</dbReference>
<feature type="transmembrane region" description="Helical" evidence="24">
    <location>
        <begin position="647"/>
        <end position="668"/>
    </location>
</feature>
<dbReference type="InterPro" id="IPR032675">
    <property type="entry name" value="LRR_dom_sf"/>
</dbReference>
<dbReference type="PANTHER" id="PTHR24365">
    <property type="entry name" value="TOLL-LIKE RECEPTOR"/>
    <property type="match status" value="1"/>
</dbReference>
<evidence type="ECO:0000256" key="20">
    <source>
        <dbReference type="ARBA" id="ARBA00023198"/>
    </source>
</evidence>
<dbReference type="Gene3D" id="3.80.10.10">
    <property type="entry name" value="Ribonuclease Inhibitor"/>
    <property type="match status" value="1"/>
</dbReference>
<feature type="signal peptide" evidence="25">
    <location>
        <begin position="1"/>
        <end position="25"/>
    </location>
</feature>
<evidence type="ECO:0000256" key="5">
    <source>
        <dbReference type="ARBA" id="ARBA00022475"/>
    </source>
</evidence>
<proteinExistence type="inferred from homology"/>
<dbReference type="GO" id="GO:0002755">
    <property type="term" value="P:MyD88-dependent toll-like receptor signaling pathway"/>
    <property type="evidence" value="ECO:0007669"/>
    <property type="project" value="TreeGrafter"/>
</dbReference>
<dbReference type="PROSITE" id="PS50104">
    <property type="entry name" value="TIR"/>
    <property type="match status" value="1"/>
</dbReference>
<keyword evidence="15" id="KW-0520">NAD</keyword>
<gene>
    <name evidence="28" type="primary">TLR4</name>
</gene>
<dbReference type="GO" id="GO:0006954">
    <property type="term" value="P:inflammatory response"/>
    <property type="evidence" value="ECO:0007669"/>
    <property type="project" value="UniProtKB-UniRule"/>
</dbReference>
<dbReference type="PROSITE" id="PS51450">
    <property type="entry name" value="LRR"/>
    <property type="match status" value="2"/>
</dbReference>
<dbReference type="CTD" id="7099"/>
<dbReference type="GO" id="GO:0001875">
    <property type="term" value="F:lipopolysaccharide immune receptor activity"/>
    <property type="evidence" value="ECO:0007669"/>
    <property type="project" value="TreeGrafter"/>
</dbReference>
<dbReference type="InterPro" id="IPR035897">
    <property type="entry name" value="Toll_tir_struct_dom_sf"/>
</dbReference>
<keyword evidence="17" id="KW-1015">Disulfide bond</keyword>
<evidence type="ECO:0000256" key="14">
    <source>
        <dbReference type="ARBA" id="ARBA00022989"/>
    </source>
</evidence>
<dbReference type="InterPro" id="IPR000157">
    <property type="entry name" value="TIR_dom"/>
</dbReference>
<dbReference type="PANTHER" id="PTHR24365:SF521">
    <property type="entry name" value="TOLL-LIKE RECEPTOR 4"/>
    <property type="match status" value="1"/>
</dbReference>
<keyword evidence="21" id="KW-0966">Cell projection</keyword>
<dbReference type="SUPFAM" id="SSF52058">
    <property type="entry name" value="L domain-like"/>
    <property type="match status" value="2"/>
</dbReference>
<keyword evidence="12" id="KW-0832">Ubl conjugation</keyword>
<keyword evidence="14 24" id="KW-1133">Transmembrane helix</keyword>
<dbReference type="InterPro" id="IPR025875">
    <property type="entry name" value="Leu-rich_rpt_4"/>
</dbReference>
<evidence type="ECO:0000256" key="18">
    <source>
        <dbReference type="ARBA" id="ARBA00023170"/>
    </source>
</evidence>
<evidence type="ECO:0000256" key="13">
    <source>
        <dbReference type="ARBA" id="ARBA00022859"/>
    </source>
</evidence>
<dbReference type="GO" id="GO:0004888">
    <property type="term" value="F:transmembrane signaling receptor activity"/>
    <property type="evidence" value="ECO:0007669"/>
    <property type="project" value="InterPro"/>
</dbReference>
<dbReference type="GeneID" id="117367365"/>
<dbReference type="GO" id="GO:0001530">
    <property type="term" value="F:lipopolysaccharide binding"/>
    <property type="evidence" value="ECO:0007669"/>
    <property type="project" value="TreeGrafter"/>
</dbReference>
<keyword evidence="9 25" id="KW-0732">Signal</keyword>
<name>A0A6P8SKG1_GEOSA</name>
<dbReference type="GO" id="GO:0005769">
    <property type="term" value="C:early endosome"/>
    <property type="evidence" value="ECO:0007669"/>
    <property type="project" value="UniProtKB-SubCell"/>
</dbReference>
<comment type="subcellular location">
    <subcellularLocation>
        <location evidence="1">Cell membrane</location>
        <topology evidence="1">Single-pass type I membrane protein</topology>
    </subcellularLocation>
    <subcellularLocation>
        <location evidence="3">Cell projection</location>
        <location evidence="3">Ruffle</location>
    </subcellularLocation>
    <subcellularLocation>
        <location evidence="2">Early endosome</location>
    </subcellularLocation>
</comment>
<feature type="domain" description="TIR" evidence="26">
    <location>
        <begin position="692"/>
        <end position="835"/>
    </location>
</feature>
<reference evidence="28" key="1">
    <citation type="submission" date="2025-08" db="UniProtKB">
        <authorList>
            <consortium name="RefSeq"/>
        </authorList>
    </citation>
    <scope>IDENTIFICATION</scope>
</reference>
<dbReference type="GO" id="GO:0034142">
    <property type="term" value="P:toll-like receptor 4 signaling pathway"/>
    <property type="evidence" value="ECO:0007669"/>
    <property type="project" value="TreeGrafter"/>
</dbReference>
<keyword evidence="13 23" id="KW-0391">Immunity</keyword>
<evidence type="ECO:0000256" key="9">
    <source>
        <dbReference type="ARBA" id="ARBA00022729"/>
    </source>
</evidence>
<dbReference type="InParanoid" id="A0A6P8SKG1"/>
<evidence type="ECO:0000256" key="19">
    <source>
        <dbReference type="ARBA" id="ARBA00023180"/>
    </source>
</evidence>
<dbReference type="GO" id="GO:0046696">
    <property type="term" value="C:lipopolysaccharide receptor complex"/>
    <property type="evidence" value="ECO:0007669"/>
    <property type="project" value="TreeGrafter"/>
</dbReference>
<keyword evidence="27" id="KW-1185">Reference proteome</keyword>
<dbReference type="Pfam" id="PF12799">
    <property type="entry name" value="LRR_4"/>
    <property type="match status" value="1"/>
</dbReference>
<dbReference type="InterPro" id="IPR001611">
    <property type="entry name" value="Leu-rich_rpt"/>
</dbReference>
<dbReference type="GO" id="GO:0032497">
    <property type="term" value="P:detection of lipopolysaccharide"/>
    <property type="evidence" value="ECO:0007669"/>
    <property type="project" value="TreeGrafter"/>
</dbReference>
<evidence type="ECO:0000256" key="10">
    <source>
        <dbReference type="ARBA" id="ARBA00022737"/>
    </source>
</evidence>
<evidence type="ECO:0000256" key="3">
    <source>
        <dbReference type="ARBA" id="ARBA00004466"/>
    </source>
</evidence>
<evidence type="ECO:0000256" key="4">
    <source>
        <dbReference type="ARBA" id="ARBA00009634"/>
    </source>
</evidence>
<dbReference type="SMART" id="SM00082">
    <property type="entry name" value="LRRCT"/>
    <property type="match status" value="1"/>
</dbReference>
<evidence type="ECO:0000256" key="24">
    <source>
        <dbReference type="SAM" id="Phobius"/>
    </source>
</evidence>
<dbReference type="InterPro" id="IPR003591">
    <property type="entry name" value="Leu-rich_rpt_typical-subtyp"/>
</dbReference>
<evidence type="ECO:0000256" key="12">
    <source>
        <dbReference type="ARBA" id="ARBA00022843"/>
    </source>
</evidence>
<dbReference type="Gene3D" id="3.40.50.10140">
    <property type="entry name" value="Toll/interleukin-1 receptor homology (TIR) domain"/>
    <property type="match status" value="1"/>
</dbReference>
<keyword evidence="18 23" id="KW-0675">Receptor</keyword>
<keyword evidence="19" id="KW-0325">Glycoprotein</keyword>
<keyword evidence="20 23" id="KW-0395">Inflammatory response</keyword>
<accession>A0A6P8SKG1</accession>
<organism evidence="27 28">
    <name type="scientific">Geotrypetes seraphini</name>
    <name type="common">Gaboon caecilian</name>
    <name type="synonym">Caecilia seraphini</name>
    <dbReference type="NCBI Taxonomy" id="260995"/>
    <lineage>
        <taxon>Eukaryota</taxon>
        <taxon>Metazoa</taxon>
        <taxon>Chordata</taxon>
        <taxon>Craniata</taxon>
        <taxon>Vertebrata</taxon>
        <taxon>Euteleostomi</taxon>
        <taxon>Amphibia</taxon>
        <taxon>Gymnophiona</taxon>
        <taxon>Geotrypetes</taxon>
    </lineage>
</organism>